<evidence type="ECO:0000256" key="7">
    <source>
        <dbReference type="ARBA" id="ARBA00023136"/>
    </source>
</evidence>
<keyword evidence="11" id="KW-1185">Reference proteome</keyword>
<evidence type="ECO:0000256" key="5">
    <source>
        <dbReference type="ARBA" id="ARBA00022692"/>
    </source>
</evidence>
<comment type="caution">
    <text evidence="10">The sequence shown here is derived from an EMBL/GenBank/DDBJ whole genome shotgun (WGS) entry which is preliminary data.</text>
</comment>
<keyword evidence="3" id="KW-0328">Glycosyltransferase</keyword>
<feature type="transmembrane region" description="Helical" evidence="8">
    <location>
        <begin position="381"/>
        <end position="402"/>
    </location>
</feature>
<evidence type="ECO:0000256" key="3">
    <source>
        <dbReference type="ARBA" id="ARBA00022676"/>
    </source>
</evidence>
<dbReference type="Proteomes" id="UP000315321">
    <property type="component" value="Unassembled WGS sequence"/>
</dbReference>
<sequence length="526" mass="57200">MDINKTSTPESRAAAVSRHVDGALWMALGASICFALYVLLIGIKTPILDNFYFRQTQTALTTYWLTQGGPWLAYETPVLGYPWSIPFEFPVFQLITAAVASLGIHLDVAGRSVNFAFYIATLWPLGMLAQTLGLSRASYLATAILYVLSPTYLYWSRTFLIESCALFFSVLWLACLARFVQSGNKGSAVGMIVAGSLAILAKATTFPAFALVGGLGVLWVLVSRLRAGAPVGSLIKLTALSLLLVAIPFVIGLLWVGYTDSVKSANPLGQHLTSSALSAWNFGSISQKLSRDLWVNIIAGRIIPDAMGYLYLLGLAVAIVAFSCTRNIAIATVSVIGFLASILAFTNLHMVHTYYQVANAVFLAIAVGVCLGIIFDRGNYAVAATFLALIAAGQISLFVTAYKPIVETDQRPNWLWQAATMAHRITGPEQSLIVLGDDWSSAVAYYSKRKTLTIPGWTPPELAEQIFSDPQRFLGNNTLGAIVVCDAGLKDYKRSMPLVERFLANREQVWRHEGCRILSSQINNNS</sequence>
<evidence type="ECO:0000256" key="2">
    <source>
        <dbReference type="ARBA" id="ARBA00022475"/>
    </source>
</evidence>
<comment type="subcellular location">
    <subcellularLocation>
        <location evidence="1">Cell membrane</location>
        <topology evidence="1">Multi-pass membrane protein</topology>
    </subcellularLocation>
</comment>
<reference evidence="10 11" key="1">
    <citation type="submission" date="2019-07" db="EMBL/GenBank/DDBJ databases">
        <authorList>
            <person name="Grouzdev D.S."/>
        </authorList>
    </citation>
    <scope>NUCLEOTIDE SEQUENCE [LARGE SCALE GENOMIC DNA]</scope>
    <source>
        <strain evidence="10 11">3C</strain>
    </source>
</reference>
<evidence type="ECO:0000259" key="9">
    <source>
        <dbReference type="Pfam" id="PF02366"/>
    </source>
</evidence>
<keyword evidence="2" id="KW-1003">Cell membrane</keyword>
<dbReference type="PANTHER" id="PTHR33908:SF11">
    <property type="entry name" value="MEMBRANE PROTEIN"/>
    <property type="match status" value="1"/>
</dbReference>
<feature type="transmembrane region" description="Helical" evidence="8">
    <location>
        <begin position="192"/>
        <end position="222"/>
    </location>
</feature>
<feature type="transmembrane region" description="Helical" evidence="8">
    <location>
        <begin position="89"/>
        <end position="108"/>
    </location>
</feature>
<evidence type="ECO:0000313" key="10">
    <source>
        <dbReference type="EMBL" id="TSJ60502.1"/>
    </source>
</evidence>
<keyword evidence="6 8" id="KW-1133">Transmembrane helix</keyword>
<evidence type="ECO:0000313" key="11">
    <source>
        <dbReference type="Proteomes" id="UP000315321"/>
    </source>
</evidence>
<evidence type="ECO:0000256" key="4">
    <source>
        <dbReference type="ARBA" id="ARBA00022679"/>
    </source>
</evidence>
<gene>
    <name evidence="10" type="ORF">FO470_17270</name>
</gene>
<feature type="transmembrane region" description="Helical" evidence="8">
    <location>
        <begin position="328"/>
        <end position="345"/>
    </location>
</feature>
<dbReference type="Pfam" id="PF02366">
    <property type="entry name" value="PMT"/>
    <property type="match status" value="1"/>
</dbReference>
<proteinExistence type="predicted"/>
<dbReference type="InterPro" id="IPR050297">
    <property type="entry name" value="LipidA_mod_glycosyltrf_83"/>
</dbReference>
<dbReference type="RefSeq" id="WP_144344230.1">
    <property type="nucleotide sequence ID" value="NZ_VMBP01000006.1"/>
</dbReference>
<name>A0ABY3DMM7_9HYPH</name>
<evidence type="ECO:0000256" key="6">
    <source>
        <dbReference type="ARBA" id="ARBA00022989"/>
    </source>
</evidence>
<feature type="transmembrane region" description="Helical" evidence="8">
    <location>
        <begin position="306"/>
        <end position="322"/>
    </location>
</feature>
<keyword evidence="7 8" id="KW-0472">Membrane</keyword>
<keyword evidence="4" id="KW-0808">Transferase</keyword>
<feature type="transmembrane region" description="Helical" evidence="8">
    <location>
        <begin position="22"/>
        <end position="43"/>
    </location>
</feature>
<feature type="transmembrane region" description="Helical" evidence="8">
    <location>
        <begin position="115"/>
        <end position="132"/>
    </location>
</feature>
<dbReference type="EMBL" id="VMBP01000006">
    <property type="protein sequence ID" value="TSJ60502.1"/>
    <property type="molecule type" value="Genomic_DNA"/>
</dbReference>
<dbReference type="PANTHER" id="PTHR33908">
    <property type="entry name" value="MANNOSYLTRANSFERASE YKCB-RELATED"/>
    <property type="match status" value="1"/>
</dbReference>
<feature type="transmembrane region" description="Helical" evidence="8">
    <location>
        <begin position="160"/>
        <end position="180"/>
    </location>
</feature>
<protein>
    <submittedName>
        <fullName evidence="10">Phospholipid carrier-dependent glycosyltransferase</fullName>
    </submittedName>
</protein>
<feature type="transmembrane region" description="Helical" evidence="8">
    <location>
        <begin position="234"/>
        <end position="256"/>
    </location>
</feature>
<feature type="transmembrane region" description="Helical" evidence="8">
    <location>
        <begin position="357"/>
        <end position="375"/>
    </location>
</feature>
<evidence type="ECO:0000256" key="1">
    <source>
        <dbReference type="ARBA" id="ARBA00004651"/>
    </source>
</evidence>
<accession>A0ABY3DMM7</accession>
<organism evidence="10 11">
    <name type="scientific">Ancylobacter moscoviensis</name>
    <dbReference type="NCBI Taxonomy" id="2597768"/>
    <lineage>
        <taxon>Bacteria</taxon>
        <taxon>Pseudomonadati</taxon>
        <taxon>Pseudomonadota</taxon>
        <taxon>Alphaproteobacteria</taxon>
        <taxon>Hyphomicrobiales</taxon>
        <taxon>Xanthobacteraceae</taxon>
        <taxon>Ancylobacter</taxon>
    </lineage>
</organism>
<feature type="domain" description="ArnT-like N-terminal" evidence="9">
    <location>
        <begin position="107"/>
        <end position="255"/>
    </location>
</feature>
<dbReference type="InterPro" id="IPR003342">
    <property type="entry name" value="ArnT-like_N"/>
</dbReference>
<keyword evidence="5 8" id="KW-0812">Transmembrane</keyword>
<evidence type="ECO:0000256" key="8">
    <source>
        <dbReference type="SAM" id="Phobius"/>
    </source>
</evidence>